<dbReference type="OrthoDB" id="6509516at2759"/>
<proteinExistence type="predicted"/>
<evidence type="ECO:0000313" key="1">
    <source>
        <dbReference type="EMBL" id="GBM11533.1"/>
    </source>
</evidence>
<gene>
    <name evidence="2" type="ORF">AVEN_101868_1</name>
    <name evidence="1" type="ORF">AVEN_240670_1</name>
</gene>
<keyword evidence="3" id="KW-1185">Reference proteome</keyword>
<comment type="caution">
    <text evidence="2">The sequence shown here is derived from an EMBL/GenBank/DDBJ whole genome shotgun (WGS) entry which is preliminary data.</text>
</comment>
<accession>A0A4Y2D8E9</accession>
<protein>
    <submittedName>
        <fullName evidence="2">Uncharacterized protein</fullName>
    </submittedName>
</protein>
<dbReference type="EMBL" id="BGPR01000300">
    <property type="protein sequence ID" value="GBM11533.1"/>
    <property type="molecule type" value="Genomic_DNA"/>
</dbReference>
<dbReference type="PANTHER" id="PTHR46579">
    <property type="entry name" value="F5/8 TYPE C DOMAIN-CONTAINING PROTEIN-RELATED"/>
    <property type="match status" value="1"/>
</dbReference>
<name>A0A4Y2D8E9_ARAVE</name>
<evidence type="ECO:0000313" key="2">
    <source>
        <dbReference type="EMBL" id="GBM13000.1"/>
    </source>
</evidence>
<dbReference type="PANTHER" id="PTHR46579:SF1">
    <property type="entry name" value="F5_8 TYPE C DOMAIN-CONTAINING PROTEIN"/>
    <property type="match status" value="1"/>
</dbReference>
<evidence type="ECO:0000313" key="3">
    <source>
        <dbReference type="Proteomes" id="UP000499080"/>
    </source>
</evidence>
<dbReference type="Proteomes" id="UP000499080">
    <property type="component" value="Unassembled WGS sequence"/>
</dbReference>
<reference evidence="2 3" key="1">
    <citation type="journal article" date="2019" name="Sci. Rep.">
        <title>Orb-weaving spider Araneus ventricosus genome elucidates the spidroin gene catalogue.</title>
        <authorList>
            <person name="Kono N."/>
            <person name="Nakamura H."/>
            <person name="Ohtoshi R."/>
            <person name="Moran D.A.P."/>
            <person name="Shinohara A."/>
            <person name="Yoshida Y."/>
            <person name="Fujiwara M."/>
            <person name="Mori M."/>
            <person name="Tomita M."/>
            <person name="Arakawa K."/>
        </authorList>
    </citation>
    <scope>NUCLEOTIDE SEQUENCE [LARGE SCALE GENOMIC DNA]</scope>
</reference>
<organism evidence="2 3">
    <name type="scientific">Araneus ventricosus</name>
    <name type="common">Orbweaver spider</name>
    <name type="synonym">Epeira ventricosa</name>
    <dbReference type="NCBI Taxonomy" id="182803"/>
    <lineage>
        <taxon>Eukaryota</taxon>
        <taxon>Metazoa</taxon>
        <taxon>Ecdysozoa</taxon>
        <taxon>Arthropoda</taxon>
        <taxon>Chelicerata</taxon>
        <taxon>Arachnida</taxon>
        <taxon>Araneae</taxon>
        <taxon>Araneomorphae</taxon>
        <taxon>Entelegynae</taxon>
        <taxon>Araneoidea</taxon>
        <taxon>Araneidae</taxon>
        <taxon>Araneus</taxon>
    </lineage>
</organism>
<sequence>MHAVLLDVTRQITEIYLTSVGEHYYIGSPTDLRRIDRRLLKFKPPHLFTRLPRSIMDRKFWKAHEWKAWLLYYAAPCLHGIPLRGTSSSGVTGFTTPRYPSV</sequence>
<dbReference type="AlphaFoldDB" id="A0A4Y2D8E9"/>
<dbReference type="EMBL" id="BGPR01000322">
    <property type="protein sequence ID" value="GBM13000.1"/>
    <property type="molecule type" value="Genomic_DNA"/>
</dbReference>